<keyword evidence="5" id="KW-0457">Lysine biosynthesis</keyword>
<evidence type="ECO:0000256" key="2">
    <source>
        <dbReference type="ARBA" id="ARBA00010219"/>
    </source>
</evidence>
<dbReference type="InterPro" id="IPR018510">
    <property type="entry name" value="DAP_epimerase_AS"/>
</dbReference>
<evidence type="ECO:0000313" key="8">
    <source>
        <dbReference type="EMBL" id="KAG6481536.1"/>
    </source>
</evidence>
<dbReference type="GO" id="GO:0005829">
    <property type="term" value="C:cytosol"/>
    <property type="evidence" value="ECO:0007669"/>
    <property type="project" value="TreeGrafter"/>
</dbReference>
<comment type="pathway">
    <text evidence="1">Amino-acid biosynthesis; L-lysine biosynthesis via DAP pathway; DL-2,6-diaminopimelate from LL-2,6-diaminopimelate: step 1/1.</text>
</comment>
<dbReference type="SUPFAM" id="SSF54506">
    <property type="entry name" value="Diaminopimelate epimerase-like"/>
    <property type="match status" value="3"/>
</dbReference>
<dbReference type="GO" id="GO:0009089">
    <property type="term" value="P:lysine biosynthetic process via diaminopimelate"/>
    <property type="evidence" value="ECO:0007669"/>
    <property type="project" value="UniProtKB-UniPathway"/>
</dbReference>
<dbReference type="PANTHER" id="PTHR31689:SF0">
    <property type="entry name" value="DIAMINOPIMELATE EPIMERASE"/>
    <property type="match status" value="1"/>
</dbReference>
<keyword evidence="9" id="KW-1185">Reference proteome</keyword>
<dbReference type="Proteomes" id="UP000734854">
    <property type="component" value="Unassembled WGS sequence"/>
</dbReference>
<dbReference type="AlphaFoldDB" id="A0A8J5FAM1"/>
<name>A0A8J5FAM1_ZINOF</name>
<dbReference type="EMBL" id="JACMSC010000016">
    <property type="protein sequence ID" value="KAG6481536.1"/>
    <property type="molecule type" value="Genomic_DNA"/>
</dbReference>
<dbReference type="Gene3D" id="3.10.310.10">
    <property type="entry name" value="Diaminopimelate Epimerase, Chain A, domain 1"/>
    <property type="match status" value="3"/>
</dbReference>
<dbReference type="NCBIfam" id="TIGR00652">
    <property type="entry name" value="DapF"/>
    <property type="match status" value="1"/>
</dbReference>
<dbReference type="UniPathway" id="UPA00034">
    <property type="reaction ID" value="UER00025"/>
</dbReference>
<accession>A0A8J5FAM1</accession>
<evidence type="ECO:0000256" key="3">
    <source>
        <dbReference type="ARBA" id="ARBA00013080"/>
    </source>
</evidence>
<comment type="catalytic activity">
    <reaction evidence="7">
        <text>(2S,6S)-2,6-diaminopimelate = meso-2,6-diaminopimelate</text>
        <dbReference type="Rhea" id="RHEA:15393"/>
        <dbReference type="ChEBI" id="CHEBI:57609"/>
        <dbReference type="ChEBI" id="CHEBI:57791"/>
        <dbReference type="EC" id="5.1.1.7"/>
    </reaction>
</comment>
<dbReference type="PANTHER" id="PTHR31689">
    <property type="entry name" value="DIAMINOPIMELATE EPIMERASE, CHLOROPLASTIC"/>
    <property type="match status" value="1"/>
</dbReference>
<dbReference type="PROSITE" id="PS01326">
    <property type="entry name" value="DAP_EPIMERASE"/>
    <property type="match status" value="1"/>
</dbReference>
<evidence type="ECO:0000256" key="5">
    <source>
        <dbReference type="ARBA" id="ARBA00023154"/>
    </source>
</evidence>
<evidence type="ECO:0000256" key="1">
    <source>
        <dbReference type="ARBA" id="ARBA00005196"/>
    </source>
</evidence>
<dbReference type="HAMAP" id="MF_00197">
    <property type="entry name" value="DAP_epimerase"/>
    <property type="match status" value="1"/>
</dbReference>
<dbReference type="InterPro" id="IPR001653">
    <property type="entry name" value="DAP_epimerase_DapF"/>
</dbReference>
<organism evidence="8 9">
    <name type="scientific">Zingiber officinale</name>
    <name type="common">Ginger</name>
    <name type="synonym">Amomum zingiber</name>
    <dbReference type="NCBI Taxonomy" id="94328"/>
    <lineage>
        <taxon>Eukaryota</taxon>
        <taxon>Viridiplantae</taxon>
        <taxon>Streptophyta</taxon>
        <taxon>Embryophyta</taxon>
        <taxon>Tracheophyta</taxon>
        <taxon>Spermatophyta</taxon>
        <taxon>Magnoliopsida</taxon>
        <taxon>Liliopsida</taxon>
        <taxon>Zingiberales</taxon>
        <taxon>Zingiberaceae</taxon>
        <taxon>Zingiber</taxon>
    </lineage>
</organism>
<dbReference type="EC" id="5.1.1.7" evidence="3"/>
<evidence type="ECO:0000256" key="7">
    <source>
        <dbReference type="ARBA" id="ARBA00051712"/>
    </source>
</evidence>
<evidence type="ECO:0000313" key="9">
    <source>
        <dbReference type="Proteomes" id="UP000734854"/>
    </source>
</evidence>
<dbReference type="FunFam" id="3.10.310.10:FF:000011">
    <property type="entry name" value="Diaminopimelate epimerase, chloroplastic"/>
    <property type="match status" value="1"/>
</dbReference>
<evidence type="ECO:0000256" key="6">
    <source>
        <dbReference type="ARBA" id="ARBA00023235"/>
    </source>
</evidence>
<reference evidence="8 9" key="1">
    <citation type="submission" date="2020-08" db="EMBL/GenBank/DDBJ databases">
        <title>Plant Genome Project.</title>
        <authorList>
            <person name="Zhang R.-G."/>
        </authorList>
    </citation>
    <scope>NUCLEOTIDE SEQUENCE [LARGE SCALE GENOMIC DNA]</scope>
    <source>
        <tissue evidence="8">Rhizome</tissue>
    </source>
</reference>
<evidence type="ECO:0000256" key="4">
    <source>
        <dbReference type="ARBA" id="ARBA00022605"/>
    </source>
</evidence>
<sequence>MAASIYPATSVLPRDRLATARALCLFSPLRSTISLPLLRKYRSRPPAATMSVQAPERSPSVVFLDRKESDFLQFVKYQGLGNDFIMVDNRDTSEPKVTPEQAVKLCDRNFGVGADGVIFVLPGVDGTDYTMRIFNSDGSEPEMCGNGVRCFARFIAELENSTGIRSFRIHTGAGLIVPEIQNDGKVKVDMGQPILDPVNIPTKLPANKNGSVVRGELTVDGKAWNVTCVSMGNPHCVTFGTKAGDVLQLDELKLGDIGPLFEHHEVFPARTNTGLLAQVLQLDELKLGDIGPLFEHHEVFPARTNTVRHQSMRDSMGINIGIRNSKESDSPVGMGGLMGLTRICSSNLSFTPKNESVGARCSLYSRDPWLKYSQFAGATLACGTGACAVVVAAVLEGHTQRVDYSPMTITYLSAHFPLKQKCVVDLPGGPLEIEWKEEDNHIYMTGPAELVFHGRVFLQQ</sequence>
<keyword evidence="4" id="KW-0028">Amino-acid biosynthesis</keyword>
<protein>
    <recommendedName>
        <fullName evidence="3">diaminopimelate epimerase</fullName>
        <ecNumber evidence="3">5.1.1.7</ecNumber>
    </recommendedName>
</protein>
<dbReference type="GO" id="GO:0008837">
    <property type="term" value="F:diaminopimelate epimerase activity"/>
    <property type="evidence" value="ECO:0007669"/>
    <property type="project" value="UniProtKB-EC"/>
</dbReference>
<proteinExistence type="inferred from homology"/>
<gene>
    <name evidence="8" type="ORF">ZIOFF_058140</name>
</gene>
<comment type="similarity">
    <text evidence="2">Belongs to the diaminopimelate epimerase family.</text>
</comment>
<keyword evidence="6" id="KW-0413">Isomerase</keyword>
<comment type="caution">
    <text evidence="8">The sequence shown here is derived from an EMBL/GenBank/DDBJ whole genome shotgun (WGS) entry which is preliminary data.</text>
</comment>
<dbReference type="Pfam" id="PF01678">
    <property type="entry name" value="DAP_epimerase"/>
    <property type="match status" value="2"/>
</dbReference>